<feature type="active site" description="Proton donor/acceptor" evidence="9">
    <location>
        <position position="301"/>
    </location>
</feature>
<dbReference type="Proteomes" id="UP000256601">
    <property type="component" value="Unassembled WGS sequence"/>
</dbReference>
<dbReference type="GeneID" id="2911804"/>
<dbReference type="GO" id="GO:0046872">
    <property type="term" value="F:metal ion binding"/>
    <property type="evidence" value="ECO:0007669"/>
    <property type="project" value="UniProtKB-KW"/>
</dbReference>
<keyword evidence="5 8" id="KW-0378">Hydrolase</keyword>
<gene>
    <name evidence="14" type="ORF">B0I71DRAFT_136976</name>
    <name evidence="13" type="ORF">YALI1_E23988g</name>
</gene>
<evidence type="ECO:0000256" key="9">
    <source>
        <dbReference type="PIRSR" id="PIRSR038994-1"/>
    </source>
</evidence>
<evidence type="ECO:0000259" key="12">
    <source>
        <dbReference type="Pfam" id="PF01979"/>
    </source>
</evidence>
<dbReference type="Pfam" id="PF01979">
    <property type="entry name" value="Amidohydro_1"/>
    <property type="match status" value="1"/>
</dbReference>
<dbReference type="Gene3D" id="3.20.20.140">
    <property type="entry name" value="Metal-dependent hydrolases"/>
    <property type="match status" value="1"/>
</dbReference>
<dbReference type="InterPro" id="IPR006680">
    <property type="entry name" value="Amidohydro-rel"/>
</dbReference>
<dbReference type="SUPFAM" id="SSF51556">
    <property type="entry name" value="Metallo-dependent hydrolases"/>
    <property type="match status" value="1"/>
</dbReference>
<dbReference type="Gene3D" id="2.30.40.10">
    <property type="entry name" value="Urease, subunit C, domain 1"/>
    <property type="match status" value="1"/>
</dbReference>
<dbReference type="EC" id="3.5.1.25" evidence="2 8"/>
<evidence type="ECO:0000256" key="10">
    <source>
        <dbReference type="PIRSR" id="PIRSR038994-2"/>
    </source>
</evidence>
<feature type="binding site" evidence="10">
    <location>
        <position position="253"/>
    </location>
    <ligand>
        <name>substrate</name>
    </ligand>
</feature>
<keyword evidence="6 8" id="KW-0119">Carbohydrate metabolism</keyword>
<dbReference type="NCBIfam" id="TIGR00221">
    <property type="entry name" value="nagA"/>
    <property type="match status" value="1"/>
</dbReference>
<comment type="catalytic activity">
    <reaction evidence="7 8">
        <text>N-acetyl-D-glucosamine 6-phosphate + H2O = D-glucosamine 6-phosphate + acetate</text>
        <dbReference type="Rhea" id="RHEA:22936"/>
        <dbReference type="ChEBI" id="CHEBI:15377"/>
        <dbReference type="ChEBI" id="CHEBI:30089"/>
        <dbReference type="ChEBI" id="CHEBI:57513"/>
        <dbReference type="ChEBI" id="CHEBI:58725"/>
        <dbReference type="EC" id="3.5.1.25"/>
    </reaction>
</comment>
<dbReference type="eggNOG" id="KOG3892">
    <property type="taxonomic scope" value="Eukaryota"/>
</dbReference>
<dbReference type="Proteomes" id="UP000182444">
    <property type="component" value="Chromosome 1E"/>
</dbReference>
<feature type="domain" description="Amidohydrolase-related" evidence="12">
    <location>
        <begin position="68"/>
        <end position="404"/>
    </location>
</feature>
<accession>A0A1D8NJ83</accession>
<organism evidence="13 15">
    <name type="scientific">Yarrowia lipolytica</name>
    <name type="common">Candida lipolytica</name>
    <dbReference type="NCBI Taxonomy" id="4952"/>
    <lineage>
        <taxon>Eukaryota</taxon>
        <taxon>Fungi</taxon>
        <taxon>Dikarya</taxon>
        <taxon>Ascomycota</taxon>
        <taxon>Saccharomycotina</taxon>
        <taxon>Dipodascomycetes</taxon>
        <taxon>Dipodascales</taxon>
        <taxon>Dipodascales incertae sedis</taxon>
        <taxon>Yarrowia</taxon>
    </lineage>
</organism>
<dbReference type="VEuPathDB" id="FungiDB:YALI1_E23988g"/>
<dbReference type="OMA" id="PCRKGAH"/>
<evidence type="ECO:0000313" key="14">
    <source>
        <dbReference type="EMBL" id="RDW22803.1"/>
    </source>
</evidence>
<feature type="binding site" evidence="11">
    <location>
        <position position="221"/>
    </location>
    <ligand>
        <name>Zn(2+)</name>
        <dbReference type="ChEBI" id="CHEBI:29105"/>
    </ligand>
</feature>
<feature type="binding site" evidence="10">
    <location>
        <begin position="335"/>
        <end position="337"/>
    </location>
    <ligand>
        <name>substrate</name>
    </ligand>
</feature>
<dbReference type="FunFam" id="3.20.20.140:FF:000113">
    <property type="entry name" value="N-acetylglucosamine-6-phosphate deacetylase"/>
    <property type="match status" value="1"/>
</dbReference>
<dbReference type="GO" id="GO:0006046">
    <property type="term" value="P:N-acetylglucosamine catabolic process"/>
    <property type="evidence" value="ECO:0007669"/>
    <property type="project" value="TreeGrafter"/>
</dbReference>
<dbReference type="AlphaFoldDB" id="A0A1D8NJ83"/>
<evidence type="ECO:0000256" key="6">
    <source>
        <dbReference type="ARBA" id="ARBA00023277"/>
    </source>
</evidence>
<evidence type="ECO:0000256" key="3">
    <source>
        <dbReference type="ARBA" id="ARBA00018029"/>
    </source>
</evidence>
<dbReference type="CDD" id="cd00854">
    <property type="entry name" value="NagA"/>
    <property type="match status" value="1"/>
</dbReference>
<dbReference type="EMBL" id="KZ859149">
    <property type="protein sequence ID" value="RDW22803.1"/>
    <property type="molecule type" value="Genomic_DNA"/>
</dbReference>
<evidence type="ECO:0000256" key="5">
    <source>
        <dbReference type="ARBA" id="ARBA00022801"/>
    </source>
</evidence>
<dbReference type="PIRSF" id="PIRSF038994">
    <property type="entry name" value="NagA"/>
    <property type="match status" value="1"/>
</dbReference>
<feature type="binding site" evidence="10">
    <location>
        <position position="279"/>
    </location>
    <ligand>
        <name>substrate</name>
    </ligand>
</feature>
<reference evidence="14 16" key="2">
    <citation type="submission" date="2018-07" db="EMBL/GenBank/DDBJ databases">
        <title>Draft Genome Assemblies for Five Robust Yarrowia lipolytica Strains Exhibiting High Lipid Production and Pentose Sugar Utilization and Sugar Alcohol Secretion from Undetoxified Lignocellulosic Biomass Hydrolysates.</title>
        <authorList>
            <consortium name="DOE Joint Genome Institute"/>
            <person name="Walker C."/>
            <person name="Ryu S."/>
            <person name="Na H."/>
            <person name="Zane M."/>
            <person name="LaButti K."/>
            <person name="Lipzen A."/>
            <person name="Haridas S."/>
            <person name="Barry K."/>
            <person name="Grigoriev I.V."/>
            <person name="Quarterman J."/>
            <person name="Slininger P."/>
            <person name="Dien B."/>
            <person name="Trinh C.T."/>
        </authorList>
    </citation>
    <scope>NUCLEOTIDE SEQUENCE [LARGE SCALE GENOMIC DNA]</scope>
    <source>
        <strain evidence="14 16">YB392</strain>
    </source>
</reference>
<comment type="cofactor">
    <cofactor evidence="11">
        <name>a divalent metal cation</name>
        <dbReference type="ChEBI" id="CHEBI:60240"/>
    </cofactor>
    <text evidence="11">Binds 1 divalent metal cation per subunit.</text>
</comment>
<dbReference type="RefSeq" id="XP_504176.1">
    <property type="nucleotide sequence ID" value="XM_504176.1"/>
</dbReference>
<evidence type="ECO:0000256" key="8">
    <source>
        <dbReference type="PIRNR" id="PIRNR038994"/>
    </source>
</evidence>
<reference evidence="13 15" key="1">
    <citation type="journal article" date="2016" name="PLoS ONE">
        <title>Sequence Assembly of Yarrowia lipolytica Strain W29/CLIB89 Shows Transposable Element Diversity.</title>
        <authorList>
            <person name="Magnan C."/>
            <person name="Yu J."/>
            <person name="Chang I."/>
            <person name="Jahn E."/>
            <person name="Kanomata Y."/>
            <person name="Wu J."/>
            <person name="Zeller M."/>
            <person name="Oakes M."/>
            <person name="Baldi P."/>
            <person name="Sandmeyer S."/>
        </authorList>
    </citation>
    <scope>NUCLEOTIDE SEQUENCE [LARGE SCALE GENOMIC DNA]</scope>
    <source>
        <strain evidence="13">CLIB89</strain>
        <strain evidence="15">CLIB89(W29)</strain>
    </source>
</reference>
<dbReference type="PANTHER" id="PTHR11113">
    <property type="entry name" value="N-ACETYLGLUCOSAMINE-6-PHOSPHATE DEACETYLASE"/>
    <property type="match status" value="1"/>
</dbReference>
<evidence type="ECO:0000256" key="11">
    <source>
        <dbReference type="PIRSR" id="PIRSR038994-3"/>
    </source>
</evidence>
<dbReference type="InterPro" id="IPR011059">
    <property type="entry name" value="Metal-dep_hydrolase_composite"/>
</dbReference>
<proteinExistence type="inferred from homology"/>
<dbReference type="PANTHER" id="PTHR11113:SF14">
    <property type="entry name" value="N-ACETYLGLUCOSAMINE-6-PHOSPHATE DEACETYLASE"/>
    <property type="match status" value="1"/>
</dbReference>
<dbReference type="InterPro" id="IPR032466">
    <property type="entry name" value="Metal_Hydrolase"/>
</dbReference>
<protein>
    <recommendedName>
        <fullName evidence="3 8">N-acetylglucosamine-6-phosphate deacetylase</fullName>
        <ecNumber evidence="2 8">3.5.1.25</ecNumber>
    </recommendedName>
</protein>
<dbReference type="OrthoDB" id="10264777at2759"/>
<name>A0A1D8NJ83_YARLL</name>
<evidence type="ECO:0000256" key="7">
    <source>
        <dbReference type="ARBA" id="ARBA00047647"/>
    </source>
</evidence>
<dbReference type="SUPFAM" id="SSF51338">
    <property type="entry name" value="Composite domain of metallo-dependent hydrolases"/>
    <property type="match status" value="1"/>
</dbReference>
<keyword evidence="4 11" id="KW-0479">Metal-binding</keyword>
<evidence type="ECO:0000256" key="2">
    <source>
        <dbReference type="ARBA" id="ARBA00011899"/>
    </source>
</evidence>
<evidence type="ECO:0000256" key="1">
    <source>
        <dbReference type="ARBA" id="ARBA00010716"/>
    </source>
</evidence>
<feature type="binding site" evidence="11">
    <location>
        <position position="150"/>
    </location>
    <ligand>
        <name>Zn(2+)</name>
        <dbReference type="ChEBI" id="CHEBI:29105"/>
    </ligand>
</feature>
<dbReference type="KEGG" id="yli:2911804"/>
<evidence type="ECO:0000256" key="4">
    <source>
        <dbReference type="ARBA" id="ARBA00022723"/>
    </source>
</evidence>
<dbReference type="EMBL" id="CP017557">
    <property type="protein sequence ID" value="AOW05687.1"/>
    <property type="molecule type" value="Genomic_DNA"/>
</dbReference>
<dbReference type="InterPro" id="IPR003764">
    <property type="entry name" value="GlcNAc_6-P_deAcase"/>
</dbReference>
<evidence type="ECO:0000313" key="15">
    <source>
        <dbReference type="Proteomes" id="UP000182444"/>
    </source>
</evidence>
<dbReference type="GO" id="GO:0008448">
    <property type="term" value="F:N-acetylglucosamine-6-phosphate deacetylase activity"/>
    <property type="evidence" value="ECO:0007669"/>
    <property type="project" value="UniProtKB-UniRule"/>
</dbReference>
<evidence type="ECO:0000313" key="16">
    <source>
        <dbReference type="Proteomes" id="UP000256601"/>
    </source>
</evidence>
<evidence type="ECO:0000313" key="13">
    <source>
        <dbReference type="EMBL" id="AOW05687.1"/>
    </source>
</evidence>
<comment type="similarity">
    <text evidence="1 8">Belongs to the metallo-dependent hydrolases superfamily. NagA family.</text>
</comment>
<feature type="binding site" evidence="10">
    <location>
        <begin position="245"/>
        <end position="246"/>
    </location>
    <ligand>
        <name>substrate</name>
    </ligand>
</feature>
<feature type="binding site" evidence="11">
    <location>
        <position position="242"/>
    </location>
    <ligand>
        <name>Zn(2+)</name>
        <dbReference type="ChEBI" id="CHEBI:29105"/>
    </ligand>
</feature>
<sequence length="408" mass="44478">MSSPASFSFDSMSSRSSYSPNLVKFTNCVLVDDGQEYVQDLWVDLDLGQIVAPDEQQSPRVIDLDGCYLSPGFIDLQINGAFGFDFSKIPESSEEYKAGILEMEKTLLMTGTTAYCPTLPSTYANVYKHVLPLLAPNTSQGADNIGIHVEGPFISPQKPGCHPQDALQTPQSVEHMYETYGSRENLQNVRVITLAPELPNMQQCIPKLKQENPHLTISIGHTTCSYAHAKEAAQGGASMITHLYNAMLQPHHREAGLFGLIKTHECQQPSYGLVVDGIHVHPSYVAIAYHTNPEKCFLVTDAMFAMGLENGIHPWGNQEIEKRGGILTLKGTKTIAGAATTLDECIRNLVHWAQIPLAKALQTVTANPARAIGVTHKGYLRPGCDADLVVLNAAGEIQSVFKGGYQAK</sequence>
<feature type="binding site" evidence="10">
    <location>
        <position position="161"/>
    </location>
    <ligand>
        <name>substrate</name>
    </ligand>
</feature>
<dbReference type="VEuPathDB" id="FungiDB:YALI0_E20163g"/>